<keyword evidence="10" id="KW-0812">Transmembrane</keyword>
<evidence type="ECO:0000256" key="1">
    <source>
        <dbReference type="ARBA" id="ARBA00001947"/>
    </source>
</evidence>
<keyword evidence="5" id="KW-0479">Metal-binding</keyword>
<dbReference type="Pfam" id="PF00149">
    <property type="entry name" value="Metallophos"/>
    <property type="match status" value="1"/>
</dbReference>
<evidence type="ECO:0000256" key="7">
    <source>
        <dbReference type="ARBA" id="ARBA00022801"/>
    </source>
</evidence>
<evidence type="ECO:0000259" key="11">
    <source>
        <dbReference type="Pfam" id="PF00149"/>
    </source>
</evidence>
<feature type="domain" description="Calcineurin-like phosphoesterase" evidence="11">
    <location>
        <begin position="189"/>
        <end position="502"/>
    </location>
</feature>
<evidence type="ECO:0000256" key="9">
    <source>
        <dbReference type="ARBA" id="ARBA00023180"/>
    </source>
</evidence>
<evidence type="ECO:0000313" key="14">
    <source>
        <dbReference type="Proteomes" id="UP000094801"/>
    </source>
</evidence>
<evidence type="ECO:0000256" key="10">
    <source>
        <dbReference type="SAM" id="Phobius"/>
    </source>
</evidence>
<evidence type="ECO:0000256" key="4">
    <source>
        <dbReference type="ARBA" id="ARBA00022525"/>
    </source>
</evidence>
<protein>
    <submittedName>
        <fullName evidence="13">Uncharacterized protein</fullName>
    </submittedName>
</protein>
<dbReference type="Gene3D" id="3.60.21.10">
    <property type="match status" value="1"/>
</dbReference>
<accession>A0A1E4T4F4</accession>
<reference evidence="14" key="1">
    <citation type="submission" date="2016-04" db="EMBL/GenBank/DDBJ databases">
        <title>Comparative genomics of biotechnologically important yeasts.</title>
        <authorList>
            <consortium name="DOE Joint Genome Institute"/>
            <person name="Riley R."/>
            <person name="Haridas S."/>
            <person name="Wolfe K.H."/>
            <person name="Lopes M.R."/>
            <person name="Hittinger C.T."/>
            <person name="Goker M."/>
            <person name="Salamov A."/>
            <person name="Wisecaver J."/>
            <person name="Long T.M."/>
            <person name="Aerts A.L."/>
            <person name="Barry K."/>
            <person name="Choi C."/>
            <person name="Clum A."/>
            <person name="Coughlan A.Y."/>
            <person name="Deshpande S."/>
            <person name="Douglass A.P."/>
            <person name="Hanson S.J."/>
            <person name="Klenk H.-P."/>
            <person name="Labutti K."/>
            <person name="Lapidus A."/>
            <person name="Lindquist E."/>
            <person name="Lipzen A."/>
            <person name="Meier-Kolthoff J.P."/>
            <person name="Ohm R.A."/>
            <person name="Otillar R.P."/>
            <person name="Pangilinan J."/>
            <person name="Peng Y."/>
            <person name="Rokas A."/>
            <person name="Rosa C.A."/>
            <person name="Scheuner C."/>
            <person name="Sibirny A.A."/>
            <person name="Slot J.C."/>
            <person name="Stielow J.B."/>
            <person name="Sun H."/>
            <person name="Kurtzman C.P."/>
            <person name="Blackwell M."/>
            <person name="Grigoriev I.V."/>
            <person name="Jeffries T.W."/>
        </authorList>
    </citation>
    <scope>NUCLEOTIDE SEQUENCE [LARGE SCALE GENOMIC DNA]</scope>
    <source>
        <strain evidence="14">NRRL YB-2248</strain>
    </source>
</reference>
<keyword evidence="7" id="KW-0378">Hydrolase</keyword>
<dbReference type="PANTHER" id="PTHR10340">
    <property type="entry name" value="SPHINGOMYELIN PHOSPHODIESTERASE"/>
    <property type="match status" value="1"/>
</dbReference>
<dbReference type="Proteomes" id="UP000094801">
    <property type="component" value="Unassembled WGS sequence"/>
</dbReference>
<comment type="subcellular location">
    <subcellularLocation>
        <location evidence="2">Secreted</location>
    </subcellularLocation>
</comment>
<dbReference type="InterPro" id="IPR029052">
    <property type="entry name" value="Metallo-depent_PP-like"/>
</dbReference>
<keyword evidence="14" id="KW-1185">Reference proteome</keyword>
<dbReference type="AlphaFoldDB" id="A0A1E4T4F4"/>
<dbReference type="STRING" id="983967.A0A1E4T4F4"/>
<keyword evidence="4" id="KW-0964">Secreted</keyword>
<keyword evidence="8" id="KW-0862">Zinc</keyword>
<dbReference type="Pfam" id="PF19272">
    <property type="entry name" value="ASMase_C"/>
    <property type="match status" value="1"/>
</dbReference>
<comment type="similarity">
    <text evidence="3">Belongs to the acid sphingomyelinase family.</text>
</comment>
<comment type="cofactor">
    <cofactor evidence="1">
        <name>Zn(2+)</name>
        <dbReference type="ChEBI" id="CHEBI:29105"/>
    </cofactor>
</comment>
<dbReference type="GO" id="GO:0008081">
    <property type="term" value="F:phosphoric diester hydrolase activity"/>
    <property type="evidence" value="ECO:0007669"/>
    <property type="project" value="TreeGrafter"/>
</dbReference>
<sequence length="658" mass="75926">MGLKTLYLTIIAVSVLAWFQFIYLVMPLYLQRISFHKPLVSASPVDNYLIKKAIEKLRAIDFDTEMSTCDKCKQRLMVGKNVSATREDLIPTIFTKWCEGSHVLDDSWCKTIFKRNTLQRSSFGSNFADLVSLMDPMSYDGDCFCHTVFKGQCPYVSPPKIDVSYMWGGKEKDEKYKVASEPGKEVFNVLHISDFHIQLDYTVGSESNCTSNMCCTPHSTNLVPVPEGYKFSDSLGYNESDFSLYNSSYIDGVFNKGEWTGAKNTSWSPAFTFGNYYCDAPEVLVNSSLDSIIEFQKDQNLSFEFAIFTGDLIDHDEMKYITYESTVLSEEIIFRDLKFKLQDIPLYPVLGNHDSFPYAQQAQQKYGLSNMFDWNVNLMSDLWHDYRWLDSKHHKQAREHYTGYSVDSPAGLRVIALNSNPWYVSNFYAYINMTGDPDSFGQFQFLVDELLDAEANDKRVWLTMHVPAGVDMIPTASEILAQIIERFSPYTIAGIFNGHTHRDEFKMLYSNKEISLENAVAHTWIAPSITSWPKLNPSFRFLEIDTKTFSVMNAYTYYTMLNETFVSNGSEPIWELEYDARKDYKIKDWPESSPLNATYWHHVAQKMNQSEETLQTYENYATRFSPYTFNCSQDNSCSEFWCYVTSFTMDSYIECIGQ</sequence>
<evidence type="ECO:0000313" key="13">
    <source>
        <dbReference type="EMBL" id="ODV86647.1"/>
    </source>
</evidence>
<evidence type="ECO:0000256" key="8">
    <source>
        <dbReference type="ARBA" id="ARBA00022833"/>
    </source>
</evidence>
<evidence type="ECO:0000259" key="12">
    <source>
        <dbReference type="Pfam" id="PF19272"/>
    </source>
</evidence>
<feature type="domain" description="Sphingomyelin phosphodiesterase C-terminal" evidence="12">
    <location>
        <begin position="534"/>
        <end position="657"/>
    </location>
</feature>
<keyword evidence="10" id="KW-0472">Membrane</keyword>
<dbReference type="InterPro" id="IPR041805">
    <property type="entry name" value="ASMase/PPN1_MPP"/>
</dbReference>
<dbReference type="GO" id="GO:0005576">
    <property type="term" value="C:extracellular region"/>
    <property type="evidence" value="ECO:0007669"/>
    <property type="project" value="UniProtKB-SubCell"/>
</dbReference>
<dbReference type="PANTHER" id="PTHR10340:SF27">
    <property type="entry name" value="ACL091CP"/>
    <property type="match status" value="1"/>
</dbReference>
<dbReference type="CDD" id="cd00842">
    <property type="entry name" value="MPP_ASMase"/>
    <property type="match status" value="1"/>
</dbReference>
<keyword evidence="10" id="KW-1133">Transmembrane helix</keyword>
<dbReference type="GO" id="GO:0046872">
    <property type="term" value="F:metal ion binding"/>
    <property type="evidence" value="ECO:0007669"/>
    <property type="project" value="UniProtKB-KW"/>
</dbReference>
<evidence type="ECO:0000256" key="5">
    <source>
        <dbReference type="ARBA" id="ARBA00022723"/>
    </source>
</evidence>
<keyword evidence="9" id="KW-0325">Glycoprotein</keyword>
<evidence type="ECO:0000256" key="2">
    <source>
        <dbReference type="ARBA" id="ARBA00004613"/>
    </source>
</evidence>
<organism evidence="13 14">
    <name type="scientific">[Candida] arabinofermentans NRRL YB-2248</name>
    <dbReference type="NCBI Taxonomy" id="983967"/>
    <lineage>
        <taxon>Eukaryota</taxon>
        <taxon>Fungi</taxon>
        <taxon>Dikarya</taxon>
        <taxon>Ascomycota</taxon>
        <taxon>Saccharomycotina</taxon>
        <taxon>Pichiomycetes</taxon>
        <taxon>Pichiales</taxon>
        <taxon>Pichiaceae</taxon>
        <taxon>Ogataea</taxon>
        <taxon>Ogataea/Candida clade</taxon>
    </lineage>
</organism>
<feature type="transmembrane region" description="Helical" evidence="10">
    <location>
        <begin position="6"/>
        <end position="30"/>
    </location>
</feature>
<dbReference type="InterPro" id="IPR004843">
    <property type="entry name" value="Calcineurin-like_PHP"/>
</dbReference>
<dbReference type="SUPFAM" id="SSF56300">
    <property type="entry name" value="Metallo-dependent phosphatases"/>
    <property type="match status" value="1"/>
</dbReference>
<gene>
    <name evidence="13" type="ORF">CANARDRAFT_27073</name>
</gene>
<dbReference type="EMBL" id="KV453849">
    <property type="protein sequence ID" value="ODV86647.1"/>
    <property type="molecule type" value="Genomic_DNA"/>
</dbReference>
<evidence type="ECO:0000256" key="6">
    <source>
        <dbReference type="ARBA" id="ARBA00022729"/>
    </source>
</evidence>
<keyword evidence="6" id="KW-0732">Signal</keyword>
<evidence type="ECO:0000256" key="3">
    <source>
        <dbReference type="ARBA" id="ARBA00008234"/>
    </source>
</evidence>
<proteinExistence type="inferred from homology"/>
<dbReference type="OrthoDB" id="282973at2759"/>
<dbReference type="InterPro" id="IPR045473">
    <property type="entry name" value="ASM_C"/>
</dbReference>
<name>A0A1E4T4F4_9ASCO</name>